<dbReference type="EMBL" id="QOVL01000018">
    <property type="protein sequence ID" value="RXG26915.1"/>
    <property type="molecule type" value="Genomic_DNA"/>
</dbReference>
<evidence type="ECO:0000259" key="1">
    <source>
        <dbReference type="Pfam" id="PF00535"/>
    </source>
</evidence>
<sequence length="319" mass="37965">MHEQPLVSIIIPTYNRAHLIGETLDSVLAQTYTNWECIVVDDGSTDETDKVLAGYVEKDSRFQYHHRPNDRPNDRPKGANACRNYGFELSNGEYIQWFDSDDLMVNTKLEKQLNLLNKSEFDFCVCNALRFDSKKHKELDIPEFELKSANNFSSYLRLEIIWLTSSPLWNRNLLKKFYSLFNEELQAAQEWEFYCRILNRFGNYAVVNEPLIYLRQHNGSISSSYNQEDRDWNYCLARILVYSNNEIFLNNQDREYLRNYLIDNFKYFTYTLQLDKSKLIFQKFILKDSGFSIQKKLLSFVAFISYKIFRRGYILLNKI</sequence>
<dbReference type="Pfam" id="PF00535">
    <property type="entry name" value="Glycos_transf_2"/>
    <property type="match status" value="1"/>
</dbReference>
<accession>A0A4Q0PJ91</accession>
<dbReference type="PANTHER" id="PTHR22916:SF3">
    <property type="entry name" value="UDP-GLCNAC:BETAGAL BETA-1,3-N-ACETYLGLUCOSAMINYLTRANSFERASE-LIKE PROTEIN 1"/>
    <property type="match status" value="1"/>
</dbReference>
<proteinExistence type="predicted"/>
<dbReference type="STRING" id="1122159.SAMN02745246_02428"/>
<dbReference type="AlphaFoldDB" id="A0A4Q0PJ91"/>
<feature type="domain" description="Glycosyltransferase 2-like" evidence="1">
    <location>
        <begin position="8"/>
        <end position="136"/>
    </location>
</feature>
<organism evidence="2 3">
    <name type="scientific">Leeuwenhoekiella marinoflava</name>
    <dbReference type="NCBI Taxonomy" id="988"/>
    <lineage>
        <taxon>Bacteria</taxon>
        <taxon>Pseudomonadati</taxon>
        <taxon>Bacteroidota</taxon>
        <taxon>Flavobacteriia</taxon>
        <taxon>Flavobacteriales</taxon>
        <taxon>Flavobacteriaceae</taxon>
        <taxon>Leeuwenhoekiella</taxon>
    </lineage>
</organism>
<name>A0A4Q0PJ91_9FLAO</name>
<keyword evidence="2" id="KW-0808">Transferase</keyword>
<protein>
    <submittedName>
        <fullName evidence="2">Glycosyltransferase involved in cell wall biosynthesis</fullName>
    </submittedName>
</protein>
<comment type="caution">
    <text evidence="2">The sequence shown here is derived from an EMBL/GenBank/DDBJ whole genome shotgun (WGS) entry which is preliminary data.</text>
</comment>
<dbReference type="Proteomes" id="UP000290608">
    <property type="component" value="Unassembled WGS sequence"/>
</dbReference>
<dbReference type="SUPFAM" id="SSF53448">
    <property type="entry name" value="Nucleotide-diphospho-sugar transferases"/>
    <property type="match status" value="1"/>
</dbReference>
<evidence type="ECO:0000313" key="3">
    <source>
        <dbReference type="Proteomes" id="UP000290608"/>
    </source>
</evidence>
<dbReference type="GO" id="GO:0016758">
    <property type="term" value="F:hexosyltransferase activity"/>
    <property type="evidence" value="ECO:0007669"/>
    <property type="project" value="UniProtKB-ARBA"/>
</dbReference>
<dbReference type="PANTHER" id="PTHR22916">
    <property type="entry name" value="GLYCOSYLTRANSFERASE"/>
    <property type="match status" value="1"/>
</dbReference>
<gene>
    <name evidence="2" type="ORF">DSL99_3225</name>
</gene>
<dbReference type="InterPro" id="IPR001173">
    <property type="entry name" value="Glyco_trans_2-like"/>
</dbReference>
<dbReference type="InterPro" id="IPR029044">
    <property type="entry name" value="Nucleotide-diphossugar_trans"/>
</dbReference>
<dbReference type="CDD" id="cd00761">
    <property type="entry name" value="Glyco_tranf_GTA_type"/>
    <property type="match status" value="1"/>
</dbReference>
<dbReference type="Gene3D" id="3.90.550.10">
    <property type="entry name" value="Spore Coat Polysaccharide Biosynthesis Protein SpsA, Chain A"/>
    <property type="match status" value="1"/>
</dbReference>
<reference evidence="2 3" key="1">
    <citation type="submission" date="2018-07" db="EMBL/GenBank/DDBJ databases">
        <title>Leeuwenhoekiella genomics.</title>
        <authorList>
            <person name="Tahon G."/>
            <person name="Willems A."/>
        </authorList>
    </citation>
    <scope>NUCLEOTIDE SEQUENCE [LARGE SCALE GENOMIC DNA]</scope>
    <source>
        <strain evidence="2 3">LMG 1345</strain>
    </source>
</reference>
<dbReference type="RefSeq" id="WP_073099494.1">
    <property type="nucleotide sequence ID" value="NZ_QOVL01000018.1"/>
</dbReference>
<evidence type="ECO:0000313" key="2">
    <source>
        <dbReference type="EMBL" id="RXG26915.1"/>
    </source>
</evidence>